<keyword evidence="2" id="KW-1003">Cell membrane</keyword>
<evidence type="ECO:0000313" key="8">
    <source>
        <dbReference type="EMBL" id="HDM89641.1"/>
    </source>
</evidence>
<feature type="transmembrane region" description="Helical" evidence="6">
    <location>
        <begin position="350"/>
        <end position="371"/>
    </location>
</feature>
<evidence type="ECO:0000256" key="4">
    <source>
        <dbReference type="ARBA" id="ARBA00022989"/>
    </source>
</evidence>
<feature type="transmembrane region" description="Helical" evidence="6">
    <location>
        <begin position="185"/>
        <end position="206"/>
    </location>
</feature>
<dbReference type="InterPro" id="IPR052159">
    <property type="entry name" value="Competence_DNA_uptake"/>
</dbReference>
<name>A0A7C0X8F5_UNCW3</name>
<feature type="domain" description="ComEC/Rec2-related protein" evidence="7">
    <location>
        <begin position="162"/>
        <end position="426"/>
    </location>
</feature>
<feature type="transmembrane region" description="Helical" evidence="6">
    <location>
        <begin position="406"/>
        <end position="425"/>
    </location>
</feature>
<dbReference type="PANTHER" id="PTHR30619">
    <property type="entry name" value="DNA INTERNALIZATION/COMPETENCE PROTEIN COMEC/REC2"/>
    <property type="match status" value="1"/>
</dbReference>
<evidence type="ECO:0000256" key="5">
    <source>
        <dbReference type="ARBA" id="ARBA00023136"/>
    </source>
</evidence>
<dbReference type="InterPro" id="IPR004477">
    <property type="entry name" value="ComEC_N"/>
</dbReference>
<protein>
    <submittedName>
        <fullName evidence="8">ComEC/Rec2 family competence protein</fullName>
    </submittedName>
</protein>
<evidence type="ECO:0000256" key="1">
    <source>
        <dbReference type="ARBA" id="ARBA00004651"/>
    </source>
</evidence>
<organism evidence="8">
    <name type="scientific">candidate division WOR-3 bacterium</name>
    <dbReference type="NCBI Taxonomy" id="2052148"/>
    <lineage>
        <taxon>Bacteria</taxon>
        <taxon>Bacteria division WOR-3</taxon>
    </lineage>
</organism>
<sequence>MLILAGAALLLGLIAFRKLNYLHFMGFLFLSGGIHHRIDRATRFGLQKEITSVRVHMKVTEEGRGEGLVNGSSLRLRVYWGKWPPLPPGSEVDLAGDLVPLRLQRDFDRYLFNSGIDCRLKVRGVLSGGEAGLRGRVLRSLRRRIDGLCFSRRCSGLMRAFLLGERRSVPADVRRKMKLTGTAHLLALSGLHVGLIFSAFFFMLGLFRGGRRTRVLLSMVFLYSYLYLVGLRASLWRAVFLITGFLLGLLFERRSYGLNSLGFSGLLYLFFFPRGLFDGGFQLSYLATFGILYSLPLISRFTLRNRISRYLVTSFSVSLAAQLFTLPVSLSLFGGFSPISPLVNLLAIPGLWLILVWMLLGLAFSALSIRIALSYSVLAEKGLGILLWIIDRASALPLAFRKICSLSFPLCLLYYALLLLTINALSRGRRRQKLDG</sequence>
<comment type="caution">
    <text evidence="8">The sequence shown here is derived from an EMBL/GenBank/DDBJ whole genome shotgun (WGS) entry which is preliminary data.</text>
</comment>
<keyword evidence="3 6" id="KW-0812">Transmembrane</keyword>
<feature type="transmembrane region" description="Helical" evidence="6">
    <location>
        <begin position="310"/>
        <end position="330"/>
    </location>
</feature>
<dbReference type="Proteomes" id="UP000885931">
    <property type="component" value="Unassembled WGS sequence"/>
</dbReference>
<feature type="transmembrane region" description="Helical" evidence="6">
    <location>
        <begin position="235"/>
        <end position="251"/>
    </location>
</feature>
<feature type="transmembrane region" description="Helical" evidence="6">
    <location>
        <begin position="258"/>
        <end position="277"/>
    </location>
</feature>
<dbReference type="PANTHER" id="PTHR30619:SF1">
    <property type="entry name" value="RECOMBINATION PROTEIN 2"/>
    <property type="match status" value="1"/>
</dbReference>
<keyword evidence="4 6" id="KW-1133">Transmembrane helix</keyword>
<evidence type="ECO:0000256" key="3">
    <source>
        <dbReference type="ARBA" id="ARBA00022692"/>
    </source>
</evidence>
<evidence type="ECO:0000256" key="6">
    <source>
        <dbReference type="SAM" id="Phobius"/>
    </source>
</evidence>
<evidence type="ECO:0000259" key="7">
    <source>
        <dbReference type="Pfam" id="PF03772"/>
    </source>
</evidence>
<reference evidence="8" key="1">
    <citation type="journal article" date="2020" name="mSystems">
        <title>Genome- and Community-Level Interaction Insights into Carbon Utilization and Element Cycling Functions of Hydrothermarchaeota in Hydrothermal Sediment.</title>
        <authorList>
            <person name="Zhou Z."/>
            <person name="Liu Y."/>
            <person name="Xu W."/>
            <person name="Pan J."/>
            <person name="Luo Z.H."/>
            <person name="Li M."/>
        </authorList>
    </citation>
    <scope>NUCLEOTIDE SEQUENCE [LARGE SCALE GENOMIC DNA]</scope>
    <source>
        <strain evidence="8">HyVt-237</strain>
    </source>
</reference>
<dbReference type="AlphaFoldDB" id="A0A7C0X8F5"/>
<feature type="transmembrane region" description="Helical" evidence="6">
    <location>
        <begin position="283"/>
        <end position="303"/>
    </location>
</feature>
<dbReference type="GO" id="GO:0005886">
    <property type="term" value="C:plasma membrane"/>
    <property type="evidence" value="ECO:0007669"/>
    <property type="project" value="UniProtKB-SubCell"/>
</dbReference>
<comment type="subcellular location">
    <subcellularLocation>
        <location evidence="1">Cell membrane</location>
        <topology evidence="1">Multi-pass membrane protein</topology>
    </subcellularLocation>
</comment>
<gene>
    <name evidence="8" type="ORF">ENG67_00340</name>
</gene>
<accession>A0A7C0X8F5</accession>
<dbReference type="EMBL" id="DRBW01000015">
    <property type="protein sequence ID" value="HDM89641.1"/>
    <property type="molecule type" value="Genomic_DNA"/>
</dbReference>
<evidence type="ECO:0000256" key="2">
    <source>
        <dbReference type="ARBA" id="ARBA00022475"/>
    </source>
</evidence>
<dbReference type="Pfam" id="PF03772">
    <property type="entry name" value="Competence"/>
    <property type="match status" value="1"/>
</dbReference>
<dbReference type="NCBIfam" id="TIGR00360">
    <property type="entry name" value="ComEC_N-term"/>
    <property type="match status" value="1"/>
</dbReference>
<keyword evidence="5 6" id="KW-0472">Membrane</keyword>
<proteinExistence type="predicted"/>